<dbReference type="PANTHER" id="PTHR11959:SF1">
    <property type="entry name" value="4-HYDROXYPHENYLPYRUVATE DIOXYGENASE"/>
    <property type="match status" value="1"/>
</dbReference>
<sequence>MSTNGIFRQPTEKGKKPSHGKFHSFDHIRFWVGNAKQAAYWYCFNFGFEPFAYRGLETGSRETVAHVIKQNNVIFVFESPLLPNNREIGDHLVRHGDGVKDIAFSVEDIEYIVEWARNHGAKVLQDIEEVSDSEGTVKTAVLQTFGDTIHSLIERNNYKGIFLPGFQEYPIKFDFLRSLPNVGLHYIDHCVGNQGDQRMEPVVKWYENALQFHRFWSVDDTVIHSEYSALRSTFVTNYEETIKMPINEPAAGHRGISQIQEFIDYYGGDGVQHIALNTDDIIGAVFSLKARGVQFMWIPDTYYDNLRKRLESSSVKVVEDIEKLQELKILVDYDEEGYLLQIFSKPCQDRPTFFLEVIQRHNHQGFGAGNIKALFESVELEQSERGNLFYADVRNGGERILPN</sequence>
<dbReference type="GO" id="GO:0006559">
    <property type="term" value="P:L-phenylalanine catabolic process"/>
    <property type="evidence" value="ECO:0007669"/>
    <property type="project" value="UniProtKB-KW"/>
</dbReference>
<dbReference type="Proteomes" id="UP001608902">
    <property type="component" value="Unassembled WGS sequence"/>
</dbReference>
<protein>
    <recommendedName>
        <fullName evidence="3 9">4-hydroxyphenylpyruvate dioxygenase</fullName>
    </recommendedName>
</protein>
<evidence type="ECO:0000256" key="6">
    <source>
        <dbReference type="ARBA" id="ARBA00022878"/>
    </source>
</evidence>
<evidence type="ECO:0000313" key="14">
    <source>
        <dbReference type="Proteomes" id="UP001608902"/>
    </source>
</evidence>
<dbReference type="InterPro" id="IPR041736">
    <property type="entry name" value="4OHPhenylPyrv_dOase_N"/>
</dbReference>
<evidence type="ECO:0000256" key="10">
    <source>
        <dbReference type="PIRSR" id="PIRSR009283-1"/>
    </source>
</evidence>
<dbReference type="Gene3D" id="3.10.180.10">
    <property type="entry name" value="2,3-Dihydroxybiphenyl 1,2-Dioxygenase, domain 1"/>
    <property type="match status" value="2"/>
</dbReference>
<dbReference type="PROSITE" id="PS51819">
    <property type="entry name" value="VOC"/>
    <property type="match status" value="2"/>
</dbReference>
<evidence type="ECO:0000313" key="13">
    <source>
        <dbReference type="EMBL" id="MFH4974003.1"/>
    </source>
</evidence>
<evidence type="ECO:0000256" key="2">
    <source>
        <dbReference type="ARBA" id="ARBA00005877"/>
    </source>
</evidence>
<dbReference type="EMBL" id="JBGFUD010000213">
    <property type="protein sequence ID" value="MFH4974003.1"/>
    <property type="molecule type" value="Genomic_DNA"/>
</dbReference>
<feature type="region of interest" description="Disordered" evidence="11">
    <location>
        <begin position="1"/>
        <end position="20"/>
    </location>
</feature>
<feature type="domain" description="VOC" evidence="12">
    <location>
        <begin position="186"/>
        <end position="345"/>
    </location>
</feature>
<feature type="binding site" evidence="10">
    <location>
        <position position="273"/>
    </location>
    <ligand>
        <name>Fe cation</name>
        <dbReference type="ChEBI" id="CHEBI:24875"/>
    </ligand>
</feature>
<dbReference type="InterPro" id="IPR041735">
    <property type="entry name" value="4OHPhenylPyrv_dOase_C"/>
</dbReference>
<comment type="cofactor">
    <cofactor evidence="10">
        <name>Fe cation</name>
        <dbReference type="ChEBI" id="CHEBI:24875"/>
    </cofactor>
    <text evidence="10">Binds 1 Fe cation per subunit.</text>
</comment>
<dbReference type="SUPFAM" id="SSF54593">
    <property type="entry name" value="Glyoxalase/Bleomycin resistance protein/Dihydroxybiphenyl dioxygenase"/>
    <property type="match status" value="1"/>
</dbReference>
<evidence type="ECO:0000259" key="12">
    <source>
        <dbReference type="PROSITE" id="PS51819"/>
    </source>
</evidence>
<dbReference type="InterPro" id="IPR005956">
    <property type="entry name" value="4OHPhenylPyrv_dOase"/>
</dbReference>
<dbReference type="GO" id="GO:0006572">
    <property type="term" value="P:L-tyrosine catabolic process"/>
    <property type="evidence" value="ECO:0007669"/>
    <property type="project" value="UniProtKB-KW"/>
</dbReference>
<keyword evidence="6" id="KW-0828">Tyrosine catabolism</keyword>
<keyword evidence="7 10" id="KW-0408">Iron</keyword>
<reference evidence="13 14" key="1">
    <citation type="submission" date="2024-08" db="EMBL/GenBank/DDBJ databases">
        <title>Gnathostoma spinigerum genome.</title>
        <authorList>
            <person name="Gonzalez-Bertolin B."/>
            <person name="Monzon S."/>
            <person name="Zaballos A."/>
            <person name="Jimenez P."/>
            <person name="Dekumyoy P."/>
            <person name="Varona S."/>
            <person name="Cuesta I."/>
            <person name="Sumanam S."/>
            <person name="Adisakwattana P."/>
            <person name="Gasser R.B."/>
            <person name="Hernandez-Gonzalez A."/>
            <person name="Young N.D."/>
            <person name="Perteguer M.J."/>
        </authorList>
    </citation>
    <scope>NUCLEOTIDE SEQUENCE [LARGE SCALE GENOMIC DNA]</scope>
    <source>
        <strain evidence="13">AL3</strain>
        <tissue evidence="13">Liver</tissue>
    </source>
</reference>
<evidence type="ECO:0000256" key="1">
    <source>
        <dbReference type="ARBA" id="ARBA00005162"/>
    </source>
</evidence>
<organism evidence="13 14">
    <name type="scientific">Gnathostoma spinigerum</name>
    <dbReference type="NCBI Taxonomy" id="75299"/>
    <lineage>
        <taxon>Eukaryota</taxon>
        <taxon>Metazoa</taxon>
        <taxon>Ecdysozoa</taxon>
        <taxon>Nematoda</taxon>
        <taxon>Chromadorea</taxon>
        <taxon>Rhabditida</taxon>
        <taxon>Spirurina</taxon>
        <taxon>Gnathostomatomorpha</taxon>
        <taxon>Gnathostomatoidea</taxon>
        <taxon>Gnathostomatidae</taxon>
        <taxon>Gnathostoma</taxon>
    </lineage>
</organism>
<dbReference type="AlphaFoldDB" id="A0ABD6E2L2"/>
<accession>A0ABD6E2L2</accession>
<keyword evidence="4 10" id="KW-0479">Metal-binding</keyword>
<dbReference type="InterPro" id="IPR004360">
    <property type="entry name" value="Glyas_Fos-R_dOase_dom"/>
</dbReference>
<dbReference type="GO" id="GO:0046872">
    <property type="term" value="F:metal ion binding"/>
    <property type="evidence" value="ECO:0007669"/>
    <property type="project" value="UniProtKB-KW"/>
</dbReference>
<gene>
    <name evidence="13" type="ORF">AB6A40_000712</name>
</gene>
<comment type="caution">
    <text evidence="13">The sequence shown here is derived from an EMBL/GenBank/DDBJ whole genome shotgun (WGS) entry which is preliminary data.</text>
</comment>
<dbReference type="Pfam" id="PF00903">
    <property type="entry name" value="Glyoxalase"/>
    <property type="match status" value="1"/>
</dbReference>
<comment type="pathway">
    <text evidence="1">Amino-acid degradation; L-phenylalanine degradation; acetoacetate and fumarate from L-phenylalanine: step 3/6.</text>
</comment>
<keyword evidence="14" id="KW-1185">Reference proteome</keyword>
<dbReference type="FunFam" id="3.10.180.10:FF:000001">
    <property type="entry name" value="4-hydroxyphenylpyruvate dioxygenase"/>
    <property type="match status" value="1"/>
</dbReference>
<evidence type="ECO:0000256" key="3">
    <source>
        <dbReference type="ARBA" id="ARBA00013222"/>
    </source>
</evidence>
<dbReference type="InterPro" id="IPR029068">
    <property type="entry name" value="Glyas_Bleomycin-R_OHBP_Dase"/>
</dbReference>
<keyword evidence="5" id="KW-0677">Repeat</keyword>
<proteinExistence type="inferred from homology"/>
<dbReference type="PIRSF" id="PIRSF009283">
    <property type="entry name" value="HPP_dOase"/>
    <property type="match status" value="1"/>
</dbReference>
<evidence type="ECO:0000256" key="4">
    <source>
        <dbReference type="ARBA" id="ARBA00022723"/>
    </source>
</evidence>
<feature type="binding site" evidence="10">
    <location>
        <position position="189"/>
    </location>
    <ligand>
        <name>Fe cation</name>
        <dbReference type="ChEBI" id="CHEBI:24875"/>
    </ligand>
</feature>
<feature type="domain" description="VOC" evidence="12">
    <location>
        <begin position="24"/>
        <end position="155"/>
    </location>
</feature>
<dbReference type="CDD" id="cd07250">
    <property type="entry name" value="HPPD_C_like"/>
    <property type="match status" value="1"/>
</dbReference>
<evidence type="ECO:0000256" key="7">
    <source>
        <dbReference type="ARBA" id="ARBA00023004"/>
    </source>
</evidence>
<name>A0ABD6E2L2_9BILA</name>
<evidence type="ECO:0000256" key="9">
    <source>
        <dbReference type="PIRNR" id="PIRNR009283"/>
    </source>
</evidence>
<evidence type="ECO:0000256" key="11">
    <source>
        <dbReference type="SAM" id="MobiDB-lite"/>
    </source>
</evidence>
<dbReference type="InterPro" id="IPR037523">
    <property type="entry name" value="VOC_core"/>
</dbReference>
<dbReference type="CDD" id="cd08342">
    <property type="entry name" value="HPPD_N_like"/>
    <property type="match status" value="1"/>
</dbReference>
<dbReference type="NCBIfam" id="TIGR01263">
    <property type="entry name" value="4HPPD"/>
    <property type="match status" value="1"/>
</dbReference>
<evidence type="ECO:0000256" key="5">
    <source>
        <dbReference type="ARBA" id="ARBA00022737"/>
    </source>
</evidence>
<dbReference type="Pfam" id="PF13669">
    <property type="entry name" value="Glyoxalase_4"/>
    <property type="match status" value="1"/>
</dbReference>
<dbReference type="PANTHER" id="PTHR11959">
    <property type="entry name" value="4-HYDROXYPHENYLPYRUVATE DIOXYGENASE"/>
    <property type="match status" value="1"/>
</dbReference>
<feature type="binding site" evidence="10">
    <location>
        <position position="356"/>
    </location>
    <ligand>
        <name>Fe cation</name>
        <dbReference type="ChEBI" id="CHEBI:24875"/>
    </ligand>
</feature>
<comment type="similarity">
    <text evidence="2 9">Belongs to the 4HPPD family.</text>
</comment>
<keyword evidence="8" id="KW-0585">Phenylalanine catabolism</keyword>
<evidence type="ECO:0000256" key="8">
    <source>
        <dbReference type="ARBA" id="ARBA00023232"/>
    </source>
</evidence>